<dbReference type="Proteomes" id="UP000800235">
    <property type="component" value="Unassembled WGS sequence"/>
</dbReference>
<evidence type="ECO:0000259" key="2">
    <source>
        <dbReference type="PROSITE" id="PS50181"/>
    </source>
</evidence>
<feature type="domain" description="F-box" evidence="2">
    <location>
        <begin position="22"/>
        <end position="66"/>
    </location>
</feature>
<dbReference type="OrthoDB" id="3886018at2759"/>
<dbReference type="PROSITE" id="PS50181">
    <property type="entry name" value="FBOX"/>
    <property type="match status" value="1"/>
</dbReference>
<keyword evidence="4" id="KW-1185">Reference proteome</keyword>
<name>A0A9P4NL44_9PEZI</name>
<dbReference type="SUPFAM" id="SSF81383">
    <property type="entry name" value="F-box domain"/>
    <property type="match status" value="1"/>
</dbReference>
<gene>
    <name evidence="3" type="ORF">EJ08DRAFT_663673</name>
</gene>
<dbReference type="InterPro" id="IPR036047">
    <property type="entry name" value="F-box-like_dom_sf"/>
</dbReference>
<accession>A0A9P4NL44</accession>
<dbReference type="InterPro" id="IPR001810">
    <property type="entry name" value="F-box_dom"/>
</dbReference>
<evidence type="ECO:0000313" key="4">
    <source>
        <dbReference type="Proteomes" id="UP000800235"/>
    </source>
</evidence>
<evidence type="ECO:0000256" key="1">
    <source>
        <dbReference type="SAM" id="MobiDB-lite"/>
    </source>
</evidence>
<feature type="region of interest" description="Disordered" evidence="1">
    <location>
        <begin position="397"/>
        <end position="471"/>
    </location>
</feature>
<proteinExistence type="predicted"/>
<feature type="compositionally biased region" description="Low complexity" evidence="1">
    <location>
        <begin position="439"/>
        <end position="465"/>
    </location>
</feature>
<reference evidence="3" key="1">
    <citation type="journal article" date="2020" name="Stud. Mycol.">
        <title>101 Dothideomycetes genomes: a test case for predicting lifestyles and emergence of pathogens.</title>
        <authorList>
            <person name="Haridas S."/>
            <person name="Albert R."/>
            <person name="Binder M."/>
            <person name="Bloem J."/>
            <person name="Labutti K."/>
            <person name="Salamov A."/>
            <person name="Andreopoulos B."/>
            <person name="Baker S."/>
            <person name="Barry K."/>
            <person name="Bills G."/>
            <person name="Bluhm B."/>
            <person name="Cannon C."/>
            <person name="Castanera R."/>
            <person name="Culley D."/>
            <person name="Daum C."/>
            <person name="Ezra D."/>
            <person name="Gonzalez J."/>
            <person name="Henrissat B."/>
            <person name="Kuo A."/>
            <person name="Liang C."/>
            <person name="Lipzen A."/>
            <person name="Lutzoni F."/>
            <person name="Magnuson J."/>
            <person name="Mondo S."/>
            <person name="Nolan M."/>
            <person name="Ohm R."/>
            <person name="Pangilinan J."/>
            <person name="Park H.-J."/>
            <person name="Ramirez L."/>
            <person name="Alfaro M."/>
            <person name="Sun H."/>
            <person name="Tritt A."/>
            <person name="Yoshinaga Y."/>
            <person name="Zwiers L.-H."/>
            <person name="Turgeon B."/>
            <person name="Goodwin S."/>
            <person name="Spatafora J."/>
            <person name="Crous P."/>
            <person name="Grigoriev I."/>
        </authorList>
    </citation>
    <scope>NUCLEOTIDE SEQUENCE</scope>
    <source>
        <strain evidence="3">CBS 130266</strain>
    </source>
</reference>
<evidence type="ECO:0000313" key="3">
    <source>
        <dbReference type="EMBL" id="KAF2425344.1"/>
    </source>
</evidence>
<dbReference type="AlphaFoldDB" id="A0A9P4NL44"/>
<organism evidence="3 4">
    <name type="scientific">Tothia fuscella</name>
    <dbReference type="NCBI Taxonomy" id="1048955"/>
    <lineage>
        <taxon>Eukaryota</taxon>
        <taxon>Fungi</taxon>
        <taxon>Dikarya</taxon>
        <taxon>Ascomycota</taxon>
        <taxon>Pezizomycotina</taxon>
        <taxon>Dothideomycetes</taxon>
        <taxon>Pleosporomycetidae</taxon>
        <taxon>Venturiales</taxon>
        <taxon>Cylindrosympodiaceae</taxon>
        <taxon>Tothia</taxon>
    </lineage>
</organism>
<comment type="caution">
    <text evidence="3">The sequence shown here is derived from an EMBL/GenBank/DDBJ whole genome shotgun (WGS) entry which is preliminary data.</text>
</comment>
<protein>
    <recommendedName>
        <fullName evidence="2">F-box domain-containing protein</fullName>
    </recommendedName>
</protein>
<feature type="compositionally biased region" description="Acidic residues" evidence="1">
    <location>
        <begin position="402"/>
        <end position="430"/>
    </location>
</feature>
<sequence>MEPVTRAGSLPLALDIRTTTTESKLLSLPNELQQRVVFFLDAKGIKNMRLVCKTICANANGSFDDLFSTRTVFMHPHSLQNLVDITGHDQLRRCVRQVNIDTSQIVAPSYNDHSEQADLVRPIYELQEATWLSDQCSTRLHTTLAKFPHLKSIRIGDFPMESCWAMSGIYERTHCVVGRKFTRRELLQCMVGVIASADLRLDELCYLANSPAYPHRLNHSNLLAASNPRPFACIHNIKLHLPGHYGNPANQLHDFLKHFTALQRLELTNERYSYINTMCNQLWTFGKFPDLEVIALHGIPISLELNSFLVRHAATLKQINLEYACSESSDSVEEWRQLPLTIKNNLNLDYLGIGEPICGMRFGRQKLRWDHDEGKTQSVKARLEKAVSTIRFLEIDHSEYMPDNESEQDTDWTSEDEEGSVADQNHDDDEAHSTMPLYSPTSHIDSLISSSISPSNPTTSSSNTPEGNAEA</sequence>
<dbReference type="EMBL" id="MU007070">
    <property type="protein sequence ID" value="KAF2425344.1"/>
    <property type="molecule type" value="Genomic_DNA"/>
</dbReference>